<evidence type="ECO:0000313" key="14">
    <source>
        <dbReference type="Proteomes" id="UP000759131"/>
    </source>
</evidence>
<dbReference type="EMBL" id="CAJPIZ010003605">
    <property type="protein sequence ID" value="CAG2106564.1"/>
    <property type="molecule type" value="Genomic_DNA"/>
</dbReference>
<evidence type="ECO:0000256" key="8">
    <source>
        <dbReference type="ARBA" id="ARBA00037173"/>
    </source>
</evidence>
<dbReference type="InterPro" id="IPR002433">
    <property type="entry name" value="Orn_de-COase"/>
</dbReference>
<dbReference type="SUPFAM" id="SSF51419">
    <property type="entry name" value="PLP-binding barrel"/>
    <property type="match status" value="2"/>
</dbReference>
<dbReference type="GO" id="GO:0033387">
    <property type="term" value="P:putrescine biosynthetic process from arginine, via ornithine"/>
    <property type="evidence" value="ECO:0007669"/>
    <property type="project" value="TreeGrafter"/>
</dbReference>
<evidence type="ECO:0000256" key="4">
    <source>
        <dbReference type="ARBA" id="ARBA00023115"/>
    </source>
</evidence>
<gene>
    <name evidence="13" type="ORF">OSB1V03_LOCUS6567</name>
</gene>
<sequence length="765" mass="84752">QDLTKQQLQNNIADIIRLEINRHVKSDKKGDQAFYVVDLENMVRKHASWLRSIPRVKPYYAVKCNPTPIVLELLATLGCGFDCASKGEIDQVLGIGVAPHRIIYANPCKAGSFIRHARTVGVRYMTFDNEYELDKVQRLYPEALMVIRIKVDDSYARCPLGSKFGAHLDQVPSLLLKAKDLGVQVIGCSFHVGSGCMSAQAYSQAIASARSGGFPGSPGATEVSFDELARAVNESLDLHFPVIDLNGNSTNLTIISELGRYYVASAFTLATSVIAKQIDEYQTEQGTRIEITYYLNEGVYGSFICTRRNVILPEITVGDWMYMVNMGAYTVSVVTGYCGFSVPRLVYNMSARARKILIGLPGWKQINRNVCGDEESDQAFYVVNLEDMVQKHAIWLRSIPRVEPYYAVKCNPTPIVLELLANLGCGFDCASKGEIDQVLGIGVAPNRIIYANPCKASSFISHARAVGVRHMTFDNEYELDKVQRLYPEALMVIRIKVNDSYARCPLGSKFGAHLDQMPGLLLRARELDVQVVGCSFHVGSGCMSAEAYSQAIASARSVFDTGLALGFKMTYLDIGGGFPGSPGANEVSFDILVHAVNEALDRHFPVIDLDGNSTNFTIISELGRYYVASAFTLVTSVIAKQIDEYQTEQGTRTEMTYYLNEGVYGSFIDCILYDHVVPEPVLINHHRNEPRYLSHLAGPTCDSMDLIRRDVILPEMTVGDWMYMVNMGAYTVSVITGYCGFSAPRLVYNVSARARKMLVNLPGWK</sequence>
<dbReference type="Proteomes" id="UP000759131">
    <property type="component" value="Unassembled WGS sequence"/>
</dbReference>
<keyword evidence="5" id="KW-0456">Lyase</keyword>
<dbReference type="Gene3D" id="2.40.37.10">
    <property type="entry name" value="Lyase, Ornithine Decarboxylase, Chain A, domain 1"/>
    <property type="match status" value="3"/>
</dbReference>
<dbReference type="GO" id="GO:0004586">
    <property type="term" value="F:ornithine decarboxylase activity"/>
    <property type="evidence" value="ECO:0007669"/>
    <property type="project" value="UniProtKB-EC"/>
</dbReference>
<evidence type="ECO:0000256" key="3">
    <source>
        <dbReference type="ARBA" id="ARBA00022898"/>
    </source>
</evidence>
<dbReference type="Pfam" id="PF02784">
    <property type="entry name" value="Orn_Arg_deC_N"/>
    <property type="match status" value="2"/>
</dbReference>
<feature type="domain" description="Orn/DAP/Arg decarboxylase 2 N-terminal" evidence="12">
    <location>
        <begin position="386"/>
        <end position="628"/>
    </location>
</feature>
<comment type="catalytic activity">
    <reaction evidence="10">
        <text>L-ornithine + H(+) = putrescine + CO2</text>
        <dbReference type="Rhea" id="RHEA:22964"/>
        <dbReference type="ChEBI" id="CHEBI:15378"/>
        <dbReference type="ChEBI" id="CHEBI:16526"/>
        <dbReference type="ChEBI" id="CHEBI:46911"/>
        <dbReference type="ChEBI" id="CHEBI:326268"/>
        <dbReference type="EC" id="4.1.1.17"/>
    </reaction>
</comment>
<feature type="active site" description="Proton donor" evidence="11">
    <location>
        <position position="701"/>
    </location>
</feature>
<feature type="domain" description="Orn/DAP/Arg decarboxylase 2 N-terminal" evidence="12">
    <location>
        <begin position="40"/>
        <end position="210"/>
    </location>
</feature>
<evidence type="ECO:0000256" key="5">
    <source>
        <dbReference type="ARBA" id="ARBA00023239"/>
    </source>
</evidence>
<dbReference type="PANTHER" id="PTHR11482">
    <property type="entry name" value="ARGININE/DIAMINOPIMELATE/ORNITHINE DECARBOXYLASE"/>
    <property type="match status" value="1"/>
</dbReference>
<feature type="non-terminal residue" evidence="13">
    <location>
        <position position="765"/>
    </location>
</feature>
<evidence type="ECO:0000256" key="1">
    <source>
        <dbReference type="ARBA" id="ARBA00001933"/>
    </source>
</evidence>
<evidence type="ECO:0000256" key="7">
    <source>
        <dbReference type="ARBA" id="ARBA00034138"/>
    </source>
</evidence>
<reference evidence="13" key="1">
    <citation type="submission" date="2020-11" db="EMBL/GenBank/DDBJ databases">
        <authorList>
            <person name="Tran Van P."/>
        </authorList>
    </citation>
    <scope>NUCLEOTIDE SEQUENCE</scope>
</reference>
<dbReference type="InterPro" id="IPR009006">
    <property type="entry name" value="Ala_racemase/Decarboxylase_C"/>
</dbReference>
<dbReference type="PANTHER" id="PTHR11482:SF6">
    <property type="entry name" value="ORNITHINE DECARBOXYLASE 1-RELATED"/>
    <property type="match status" value="1"/>
</dbReference>
<organism evidence="13">
    <name type="scientific">Medioppia subpectinata</name>
    <dbReference type="NCBI Taxonomy" id="1979941"/>
    <lineage>
        <taxon>Eukaryota</taxon>
        <taxon>Metazoa</taxon>
        <taxon>Ecdysozoa</taxon>
        <taxon>Arthropoda</taxon>
        <taxon>Chelicerata</taxon>
        <taxon>Arachnida</taxon>
        <taxon>Acari</taxon>
        <taxon>Acariformes</taxon>
        <taxon>Sarcoptiformes</taxon>
        <taxon>Oribatida</taxon>
        <taxon>Brachypylina</taxon>
        <taxon>Oppioidea</taxon>
        <taxon>Oppiidae</taxon>
        <taxon>Medioppia</taxon>
    </lineage>
</organism>
<dbReference type="Gene3D" id="3.20.20.10">
    <property type="entry name" value="Alanine racemase"/>
    <property type="match status" value="2"/>
</dbReference>
<comment type="cofactor">
    <cofactor evidence="1 11">
        <name>pyridoxal 5'-phosphate</name>
        <dbReference type="ChEBI" id="CHEBI:597326"/>
    </cofactor>
</comment>
<accession>A0A7R9KMY9</accession>
<dbReference type="InterPro" id="IPR022657">
    <property type="entry name" value="De-COase2_CS"/>
</dbReference>
<dbReference type="AlphaFoldDB" id="A0A7R9KMY9"/>
<dbReference type="PROSITE" id="PS00879">
    <property type="entry name" value="ODR_DC_2_2"/>
    <property type="match status" value="1"/>
</dbReference>
<dbReference type="FunFam" id="3.20.20.10:FF:000005">
    <property type="entry name" value="Ornithine decarboxylase"/>
    <property type="match status" value="2"/>
</dbReference>
<name>A0A7R9KMY9_9ACAR</name>
<comment type="subunit">
    <text evidence="9">Homodimer. Only the dimer is catalytically active, as the active sites are constructed of residues from both monomers.</text>
</comment>
<evidence type="ECO:0000256" key="2">
    <source>
        <dbReference type="ARBA" id="ARBA00008872"/>
    </source>
</evidence>
<keyword evidence="3 11" id="KW-0663">Pyridoxal phosphate</keyword>
<evidence type="ECO:0000259" key="12">
    <source>
        <dbReference type="Pfam" id="PF02784"/>
    </source>
</evidence>
<proteinExistence type="inferred from homology"/>
<dbReference type="PROSITE" id="PS00878">
    <property type="entry name" value="ODR_DC_2_1"/>
    <property type="match status" value="2"/>
</dbReference>
<comment type="pathway">
    <text evidence="6">Amine and polyamine biosynthesis; putrescine biosynthesis via L-ornithine pathway; putrescine from L-ornithine: step 1/1.</text>
</comment>
<dbReference type="GO" id="GO:0005737">
    <property type="term" value="C:cytoplasm"/>
    <property type="evidence" value="ECO:0007669"/>
    <property type="project" value="TreeGrafter"/>
</dbReference>
<keyword evidence="4" id="KW-0620">Polyamine biosynthesis</keyword>
<dbReference type="CDD" id="cd00622">
    <property type="entry name" value="PLPDE_III_ODC"/>
    <property type="match status" value="2"/>
</dbReference>
<comment type="similarity">
    <text evidence="2">Belongs to the Orn/Lys/Arg decarboxylase class-II family.</text>
</comment>
<evidence type="ECO:0000256" key="11">
    <source>
        <dbReference type="PIRSR" id="PIRSR600183-50"/>
    </source>
</evidence>
<dbReference type="InterPro" id="IPR022644">
    <property type="entry name" value="De-COase2_N"/>
</dbReference>
<dbReference type="InterPro" id="IPR029066">
    <property type="entry name" value="PLP-binding_barrel"/>
</dbReference>
<dbReference type="InterPro" id="IPR022653">
    <property type="entry name" value="De-COase2_pyr-phos_BS"/>
</dbReference>
<dbReference type="EC" id="4.1.1.17" evidence="7"/>
<dbReference type="SUPFAM" id="SSF50621">
    <property type="entry name" value="Alanine racemase C-terminal domain-like"/>
    <property type="match status" value="2"/>
</dbReference>
<evidence type="ECO:0000256" key="6">
    <source>
        <dbReference type="ARBA" id="ARBA00034115"/>
    </source>
</evidence>
<dbReference type="PRINTS" id="PR01179">
    <property type="entry name" value="ODADCRBXLASE"/>
</dbReference>
<dbReference type="PRINTS" id="PR01182">
    <property type="entry name" value="ORNDCRBXLASE"/>
</dbReference>
<evidence type="ECO:0000256" key="10">
    <source>
        <dbReference type="ARBA" id="ARBA00049127"/>
    </source>
</evidence>
<evidence type="ECO:0000256" key="9">
    <source>
        <dbReference type="ARBA" id="ARBA00046672"/>
    </source>
</evidence>
<feature type="non-terminal residue" evidence="13">
    <location>
        <position position="1"/>
    </location>
</feature>
<keyword evidence="14" id="KW-1185">Reference proteome</keyword>
<feature type="modified residue" description="N6-(pyridoxal phosphate)lysine" evidence="11">
    <location>
        <position position="409"/>
    </location>
</feature>
<dbReference type="OrthoDB" id="5034579at2759"/>
<dbReference type="InterPro" id="IPR000183">
    <property type="entry name" value="Orn/DAP/Arg_de-COase"/>
</dbReference>
<dbReference type="EMBL" id="OC858180">
    <property type="protein sequence ID" value="CAD7626134.1"/>
    <property type="molecule type" value="Genomic_DNA"/>
</dbReference>
<comment type="function">
    <text evidence="8">Catalyzes the first and rate-limiting step of polyamine biosynthesis that converts ornithine into putrescine, which is the precursor for the polyamines, spermidine and spermine. Polyamines are essential for cell proliferation and are implicated in cellular processes, ranging from DNA replication to apoptosis.</text>
</comment>
<protein>
    <recommendedName>
        <fullName evidence="7">ornithine decarboxylase</fullName>
        <ecNumber evidence="7">4.1.1.17</ecNumber>
    </recommendedName>
</protein>
<evidence type="ECO:0000313" key="13">
    <source>
        <dbReference type="EMBL" id="CAD7626134.1"/>
    </source>
</evidence>